<dbReference type="GO" id="GO:0005737">
    <property type="term" value="C:cytoplasm"/>
    <property type="evidence" value="ECO:0000318"/>
    <property type="project" value="GO_Central"/>
</dbReference>
<protein>
    <recommendedName>
        <fullName evidence="2 7">60S ribosomal export protein NMD3</fullName>
    </recommendedName>
</protein>
<dbReference type="Pfam" id="PF04981">
    <property type="entry name" value="NMD3"/>
    <property type="match status" value="1"/>
</dbReference>
<feature type="domain" description="60S ribosomal export protein NMD3 OB-fold" evidence="9">
    <location>
        <begin position="309"/>
        <end position="397"/>
    </location>
</feature>
<dbReference type="Gramene" id="TraesROB_scaffold_109968_01G000200.1">
    <property type="protein sequence ID" value="TraesROB_scaffold_109968_01G000200.1"/>
    <property type="gene ID" value="TraesROB_scaffold_109968_01G000200"/>
</dbReference>
<dbReference type="SMR" id="A0A3B6H665"/>
<dbReference type="STRING" id="4565.A0A3B6H665"/>
<accession>A0A3B6H665</accession>
<dbReference type="GO" id="GO:0043023">
    <property type="term" value="F:ribosomal large subunit binding"/>
    <property type="evidence" value="ECO:0000318"/>
    <property type="project" value="GO_Central"/>
</dbReference>
<dbReference type="InterPro" id="IPR048898">
    <property type="entry name" value="OB_NMD3"/>
</dbReference>
<name>A0A3B6H665_WHEAT</name>
<evidence type="ECO:0000259" key="9">
    <source>
        <dbReference type="Pfam" id="PF21192"/>
    </source>
</evidence>
<keyword evidence="3 7" id="KW-0813">Transport</keyword>
<dbReference type="EnsemblPlants" id="TraesCS3D02G503800.1">
    <property type="protein sequence ID" value="TraesCS3D02G503800.1"/>
    <property type="gene ID" value="TraesCS3D02G503800"/>
</dbReference>
<sequence length="452" mass="49453">MLFLPPQSQAAAAACTTLCCLCGVPMPPNAANTCAPCLRARVDVTEGAPRHAAVVHCPSCSSYLEPPRRWTRAAPESAELLQLLLRRVQRPIQRLGVTLTAADFVFTEPHSKRIMLRLRLRREVLPGRGVALERDHAVEFTVHDRLCDPCARARADPDQDQWCAVVQLRQRASHRRTLLHLEQRLAALGAAGSATRVDVTGAGGIDFFFASRSHAAGLVALIASLAPSRVADAARQLVSHDTKSNTYRHRHAFSVELCPVCRDDLVFLPREAVTDTLALLDASTHRVVNLGIKDYDRHRFEPSLTSRQLVEYVVLDIDPSPATGDATAARFGYRTTYVQVARASELGRTDAIVTVRTHLGHLQRPGDRALGYDLRGANANDLDGQSHCSPDAVLVKKIYEKGGDGDRIQEDGGRSNDHGVACIDEITMGIGGIDLDPCDEVELDELLEDLRI</sequence>
<dbReference type="Gramene" id="TraesCS3D03G1111700.1">
    <property type="protein sequence ID" value="TraesCS3D03G1111700.1.CDS"/>
    <property type="gene ID" value="TraesCS3D03G1111700"/>
</dbReference>
<evidence type="ECO:0000313" key="11">
    <source>
        <dbReference type="Proteomes" id="UP000019116"/>
    </source>
</evidence>
<evidence type="ECO:0000256" key="7">
    <source>
        <dbReference type="RuleBase" id="RU364108"/>
    </source>
</evidence>
<dbReference type="OrthoDB" id="203821at2759"/>
<dbReference type="Gramene" id="TraesCAD_scaffold_034828_01G000400.1">
    <property type="protein sequence ID" value="TraesCAD_scaffold_034828_01G000400.1"/>
    <property type="gene ID" value="TraesCAD_scaffold_034828_01G000400"/>
</dbReference>
<keyword evidence="6 7" id="KW-0539">Nucleus</keyword>
<evidence type="ECO:0000256" key="5">
    <source>
        <dbReference type="ARBA" id="ARBA00022927"/>
    </source>
</evidence>
<keyword evidence="5 7" id="KW-0653">Protein transport</keyword>
<dbReference type="InterPro" id="IPR039768">
    <property type="entry name" value="Nmd3"/>
</dbReference>
<evidence type="ECO:0000259" key="8">
    <source>
        <dbReference type="Pfam" id="PF04981"/>
    </source>
</evidence>
<evidence type="ECO:0000256" key="1">
    <source>
        <dbReference type="ARBA" id="ARBA00009794"/>
    </source>
</evidence>
<comment type="subcellular location">
    <subcellularLocation>
        <location evidence="7">Cytoplasm</location>
    </subcellularLocation>
    <subcellularLocation>
        <location evidence="7">Nucleus</location>
    </subcellularLocation>
</comment>
<dbReference type="AlphaFoldDB" id="A0A3B6H665"/>
<dbReference type="PANTHER" id="PTHR12746">
    <property type="entry name" value="NONSENSE-MEDIATED MRNA DECAY PROTEIN 3"/>
    <property type="match status" value="1"/>
</dbReference>
<dbReference type="Pfam" id="PF21192">
    <property type="entry name" value="OB_NMD3"/>
    <property type="match status" value="1"/>
</dbReference>
<evidence type="ECO:0000256" key="4">
    <source>
        <dbReference type="ARBA" id="ARBA00022490"/>
    </source>
</evidence>
<dbReference type="Proteomes" id="UP000019116">
    <property type="component" value="Chromosome 3D"/>
</dbReference>
<dbReference type="GO" id="GO:0015031">
    <property type="term" value="P:protein transport"/>
    <property type="evidence" value="ECO:0007669"/>
    <property type="project" value="UniProtKB-KW"/>
</dbReference>
<dbReference type="GO" id="GO:0000055">
    <property type="term" value="P:ribosomal large subunit export from nucleus"/>
    <property type="evidence" value="ECO:0000318"/>
    <property type="project" value="GO_Central"/>
</dbReference>
<keyword evidence="4 7" id="KW-0963">Cytoplasm</keyword>
<keyword evidence="11" id="KW-1185">Reference proteome</keyword>
<comment type="function">
    <text evidence="7">Acts as an adapter for the XPO1/CRM1-mediated export of the 60S ribosomal subunit.</text>
</comment>
<dbReference type="PANTHER" id="PTHR12746:SF3">
    <property type="entry name" value="60S RIBOSOMAL EXPORT PROTEIN NMD3"/>
    <property type="match status" value="1"/>
</dbReference>
<dbReference type="GO" id="GO:0005634">
    <property type="term" value="C:nucleus"/>
    <property type="evidence" value="ECO:0000318"/>
    <property type="project" value="GO_Central"/>
</dbReference>
<organism evidence="10">
    <name type="scientific">Triticum aestivum</name>
    <name type="common">Wheat</name>
    <dbReference type="NCBI Taxonomy" id="4565"/>
    <lineage>
        <taxon>Eukaryota</taxon>
        <taxon>Viridiplantae</taxon>
        <taxon>Streptophyta</taxon>
        <taxon>Embryophyta</taxon>
        <taxon>Tracheophyta</taxon>
        <taxon>Spermatophyta</taxon>
        <taxon>Magnoliopsida</taxon>
        <taxon>Liliopsida</taxon>
        <taxon>Poales</taxon>
        <taxon>Poaceae</taxon>
        <taxon>BOP clade</taxon>
        <taxon>Pooideae</taxon>
        <taxon>Triticodae</taxon>
        <taxon>Triticeae</taxon>
        <taxon>Triticinae</taxon>
        <taxon>Triticum</taxon>
    </lineage>
</organism>
<dbReference type="InterPro" id="IPR007064">
    <property type="entry name" value="Nmd3_N"/>
</dbReference>
<reference evidence="10" key="1">
    <citation type="submission" date="2018-08" db="EMBL/GenBank/DDBJ databases">
        <authorList>
            <person name="Rossello M."/>
        </authorList>
    </citation>
    <scope>NUCLEOTIDE SEQUENCE [LARGE SCALE GENOMIC DNA]</scope>
    <source>
        <strain evidence="10">cv. Chinese Spring</strain>
    </source>
</reference>
<evidence type="ECO:0000256" key="3">
    <source>
        <dbReference type="ARBA" id="ARBA00022448"/>
    </source>
</evidence>
<dbReference type="Gramene" id="TraesWEE_scaffold_030115_01G000200.1">
    <property type="protein sequence ID" value="TraesWEE_scaffold_030115_01G000200.1"/>
    <property type="gene ID" value="TraesWEE_scaffold_030115_01G000200"/>
</dbReference>
<evidence type="ECO:0000256" key="2">
    <source>
        <dbReference type="ARBA" id="ARBA00017035"/>
    </source>
</evidence>
<dbReference type="Gramene" id="TraesCS3D02G503800.1">
    <property type="protein sequence ID" value="TraesCS3D02G503800.1"/>
    <property type="gene ID" value="TraesCS3D02G503800"/>
</dbReference>
<feature type="domain" description="Nmd3 N-terminal" evidence="8">
    <location>
        <begin position="19"/>
        <end position="257"/>
    </location>
</feature>
<evidence type="ECO:0000313" key="10">
    <source>
        <dbReference type="EnsemblPlants" id="TraesCS3D02G503800.1"/>
    </source>
</evidence>
<comment type="similarity">
    <text evidence="1 7">Belongs to the NMD3 family.</text>
</comment>
<evidence type="ECO:0000256" key="6">
    <source>
        <dbReference type="ARBA" id="ARBA00023242"/>
    </source>
</evidence>
<reference evidence="10" key="2">
    <citation type="submission" date="2018-10" db="UniProtKB">
        <authorList>
            <consortium name="EnsemblPlants"/>
        </authorList>
    </citation>
    <scope>IDENTIFICATION</scope>
</reference>
<proteinExistence type="inferred from homology"/>